<dbReference type="PROSITE" id="PS51387">
    <property type="entry name" value="FAD_PCMH"/>
    <property type="match status" value="1"/>
</dbReference>
<dbReference type="InterPro" id="IPR016169">
    <property type="entry name" value="FAD-bd_PCMH_sub2"/>
</dbReference>
<dbReference type="NCBIfam" id="NF008439">
    <property type="entry name" value="PRK11282.1"/>
    <property type="match status" value="1"/>
</dbReference>
<evidence type="ECO:0000259" key="3">
    <source>
        <dbReference type="PROSITE" id="PS51387"/>
    </source>
</evidence>
<sequence length="379" mass="39760">MDAILNRWCERVRAAHADSRPLSLHGSGSKAFYGQPAAGGGEPFDTREYRGIVAYAPSELVVTARCGTPLAELEAELAARGQMLACEPPHFGPGATVGGMLAAGLSGPRRMQAGAVRDFVLGVRLIDGEGRLLAFGGQVMKNVAGYDVSRLLAGSLGTLALIAEVSLKTLPVSFAELSLQLDMPQREALARLATWNAQPLPISAAAWADDCLWLRLSGAAAALTAATDRLCREAAAAGFPARVADAALANAFWQSLREQTHHFFTAARGASGQSQSLWRLALPPTAPALADGGYGLSDETLIEWGGALRWLRGGDPDAIRTAAAEAGGHATLFRGDAALRAAVGVYAPLPPALAAIHRRVKNAFDPHGVFNPGRLYPDM</sequence>
<organism evidence="4 5">
    <name type="scientific">Rhodocyclus tenuis</name>
    <name type="common">Rhodospirillum tenue</name>
    <dbReference type="NCBI Taxonomy" id="1066"/>
    <lineage>
        <taxon>Bacteria</taxon>
        <taxon>Pseudomonadati</taxon>
        <taxon>Pseudomonadota</taxon>
        <taxon>Betaproteobacteria</taxon>
        <taxon>Rhodocyclales</taxon>
        <taxon>Rhodocyclaceae</taxon>
        <taxon>Rhodocyclus</taxon>
    </lineage>
</organism>
<dbReference type="EMBL" id="JACIGE010000007">
    <property type="protein sequence ID" value="MBB4247800.1"/>
    <property type="molecule type" value="Genomic_DNA"/>
</dbReference>
<keyword evidence="5" id="KW-1185">Reference proteome</keyword>
<keyword evidence="2" id="KW-0274">FAD</keyword>
<dbReference type="InterPro" id="IPR036318">
    <property type="entry name" value="FAD-bd_PCMH-like_sf"/>
</dbReference>
<dbReference type="Gene3D" id="3.30.465.10">
    <property type="match status" value="1"/>
</dbReference>
<reference evidence="4 5" key="1">
    <citation type="submission" date="2020-08" db="EMBL/GenBank/DDBJ databases">
        <title>Genome sequencing of Purple Non-Sulfur Bacteria from various extreme environments.</title>
        <authorList>
            <person name="Mayer M."/>
        </authorList>
    </citation>
    <scope>NUCLEOTIDE SEQUENCE [LARGE SCALE GENOMIC DNA]</scope>
    <source>
        <strain evidence="4 5">2761</strain>
    </source>
</reference>
<dbReference type="OrthoDB" id="9811557at2"/>
<dbReference type="PANTHER" id="PTHR11748">
    <property type="entry name" value="D-LACTATE DEHYDROGENASE"/>
    <property type="match status" value="1"/>
</dbReference>
<dbReference type="GO" id="GO:0003824">
    <property type="term" value="F:catalytic activity"/>
    <property type="evidence" value="ECO:0007669"/>
    <property type="project" value="InterPro"/>
</dbReference>
<dbReference type="PANTHER" id="PTHR11748:SF103">
    <property type="entry name" value="GLYCOLATE OXIDASE SUBUNIT GLCE"/>
    <property type="match status" value="1"/>
</dbReference>
<dbReference type="GO" id="GO:0071949">
    <property type="term" value="F:FAD binding"/>
    <property type="evidence" value="ECO:0007669"/>
    <property type="project" value="InterPro"/>
</dbReference>
<dbReference type="RefSeq" id="WP_153116760.1">
    <property type="nucleotide sequence ID" value="NZ_JACIGE010000007.1"/>
</dbReference>
<dbReference type="InterPro" id="IPR016164">
    <property type="entry name" value="FAD-linked_Oxase-like_C"/>
</dbReference>
<gene>
    <name evidence="4" type="ORF">GGD90_002185</name>
</gene>
<dbReference type="Pfam" id="PF01565">
    <property type="entry name" value="FAD_binding_4"/>
    <property type="match status" value="1"/>
</dbReference>
<dbReference type="AlphaFoldDB" id="A0A840GA69"/>
<protein>
    <submittedName>
        <fullName evidence="4">Glycolate oxidase FAD binding subunit</fullName>
    </submittedName>
</protein>
<evidence type="ECO:0000256" key="1">
    <source>
        <dbReference type="ARBA" id="ARBA00022630"/>
    </source>
</evidence>
<dbReference type="Proteomes" id="UP000587070">
    <property type="component" value="Unassembled WGS sequence"/>
</dbReference>
<feature type="domain" description="FAD-binding PCMH-type" evidence="3">
    <location>
        <begin position="1"/>
        <end position="172"/>
    </location>
</feature>
<name>A0A840GA69_RHOTE</name>
<evidence type="ECO:0000256" key="2">
    <source>
        <dbReference type="ARBA" id="ARBA00022827"/>
    </source>
</evidence>
<dbReference type="InterPro" id="IPR016166">
    <property type="entry name" value="FAD-bd_PCMH"/>
</dbReference>
<evidence type="ECO:0000313" key="5">
    <source>
        <dbReference type="Proteomes" id="UP000587070"/>
    </source>
</evidence>
<dbReference type="SUPFAM" id="SSF56176">
    <property type="entry name" value="FAD-binding/transporter-associated domain-like"/>
    <property type="match status" value="1"/>
</dbReference>
<accession>A0A840GA69</accession>
<keyword evidence="1" id="KW-0285">Flavoprotein</keyword>
<proteinExistence type="predicted"/>
<evidence type="ECO:0000313" key="4">
    <source>
        <dbReference type="EMBL" id="MBB4247800.1"/>
    </source>
</evidence>
<dbReference type="InterPro" id="IPR006094">
    <property type="entry name" value="Oxid_FAD_bind_N"/>
</dbReference>
<dbReference type="SUPFAM" id="SSF55103">
    <property type="entry name" value="FAD-linked oxidases, C-terminal domain"/>
    <property type="match status" value="1"/>
</dbReference>
<comment type="caution">
    <text evidence="4">The sequence shown here is derived from an EMBL/GenBank/DDBJ whole genome shotgun (WGS) entry which is preliminary data.</text>
</comment>